<evidence type="ECO:0000313" key="3">
    <source>
        <dbReference type="Proteomes" id="UP001516400"/>
    </source>
</evidence>
<name>A0ABD2P7C4_9CUCU</name>
<accession>A0ABD2P7C4</accession>
<evidence type="ECO:0000256" key="1">
    <source>
        <dbReference type="SAM" id="MobiDB-lite"/>
    </source>
</evidence>
<evidence type="ECO:0000313" key="2">
    <source>
        <dbReference type="EMBL" id="KAL3286632.1"/>
    </source>
</evidence>
<dbReference type="EMBL" id="JABFTP020000185">
    <property type="protein sequence ID" value="KAL3286632.1"/>
    <property type="molecule type" value="Genomic_DNA"/>
</dbReference>
<keyword evidence="3" id="KW-1185">Reference proteome</keyword>
<comment type="caution">
    <text evidence="2">The sequence shown here is derived from an EMBL/GenBank/DDBJ whole genome shotgun (WGS) entry which is preliminary data.</text>
</comment>
<protein>
    <submittedName>
        <fullName evidence="2">Uncharacterized protein</fullName>
    </submittedName>
</protein>
<dbReference type="AlphaFoldDB" id="A0ABD2P7C4"/>
<sequence length="113" mass="12782">MSHGIEPQITSKTPKVHATTDAGDEMDTNKRTTSTKREREAETERKDGTTVSANQTNVTELTVQNEIGRTIGPVNIQNFSRKDFLSKLWQTSNFTNMERMDFTLPYINLEAST</sequence>
<proteinExistence type="predicted"/>
<feature type="compositionally biased region" description="Basic and acidic residues" evidence="1">
    <location>
        <begin position="27"/>
        <end position="48"/>
    </location>
</feature>
<gene>
    <name evidence="2" type="ORF">HHI36_001131</name>
</gene>
<organism evidence="2 3">
    <name type="scientific">Cryptolaemus montrouzieri</name>
    <dbReference type="NCBI Taxonomy" id="559131"/>
    <lineage>
        <taxon>Eukaryota</taxon>
        <taxon>Metazoa</taxon>
        <taxon>Ecdysozoa</taxon>
        <taxon>Arthropoda</taxon>
        <taxon>Hexapoda</taxon>
        <taxon>Insecta</taxon>
        <taxon>Pterygota</taxon>
        <taxon>Neoptera</taxon>
        <taxon>Endopterygota</taxon>
        <taxon>Coleoptera</taxon>
        <taxon>Polyphaga</taxon>
        <taxon>Cucujiformia</taxon>
        <taxon>Coccinelloidea</taxon>
        <taxon>Coccinellidae</taxon>
        <taxon>Scymninae</taxon>
        <taxon>Scymnini</taxon>
        <taxon>Cryptolaemus</taxon>
    </lineage>
</organism>
<dbReference type="Proteomes" id="UP001516400">
    <property type="component" value="Unassembled WGS sequence"/>
</dbReference>
<reference evidence="2 3" key="1">
    <citation type="journal article" date="2021" name="BMC Biol.">
        <title>Horizontally acquired antibacterial genes associated with adaptive radiation of ladybird beetles.</title>
        <authorList>
            <person name="Li H.S."/>
            <person name="Tang X.F."/>
            <person name="Huang Y.H."/>
            <person name="Xu Z.Y."/>
            <person name="Chen M.L."/>
            <person name="Du X.Y."/>
            <person name="Qiu B.Y."/>
            <person name="Chen P.T."/>
            <person name="Zhang W."/>
            <person name="Slipinski A."/>
            <person name="Escalona H.E."/>
            <person name="Waterhouse R.M."/>
            <person name="Zwick A."/>
            <person name="Pang H."/>
        </authorList>
    </citation>
    <scope>NUCLEOTIDE SEQUENCE [LARGE SCALE GENOMIC DNA]</scope>
    <source>
        <strain evidence="2">SYSU2018</strain>
    </source>
</reference>
<feature type="region of interest" description="Disordered" evidence="1">
    <location>
        <begin position="1"/>
        <end position="56"/>
    </location>
</feature>